<feature type="transmembrane region" description="Helical" evidence="1">
    <location>
        <begin position="14"/>
        <end position="32"/>
    </location>
</feature>
<comment type="caution">
    <text evidence="2">The sequence shown here is derived from an EMBL/GenBank/DDBJ whole genome shotgun (WGS) entry which is preliminary data.</text>
</comment>
<organism evidence="2 3">
    <name type="scientific">candidate division GN15 bacterium</name>
    <dbReference type="NCBI Taxonomy" id="2072418"/>
    <lineage>
        <taxon>Bacteria</taxon>
        <taxon>candidate division GN15</taxon>
    </lineage>
</organism>
<evidence type="ECO:0000313" key="3">
    <source>
        <dbReference type="Proteomes" id="UP000250918"/>
    </source>
</evidence>
<keyword evidence="1" id="KW-1133">Transmembrane helix</keyword>
<name>A0A855X160_9BACT</name>
<keyword evidence="1" id="KW-0812">Transmembrane</keyword>
<dbReference type="EMBL" id="PQAP01000180">
    <property type="protein sequence ID" value="PWB69069.1"/>
    <property type="molecule type" value="Genomic_DNA"/>
</dbReference>
<gene>
    <name evidence="2" type="ORF">C3F09_10715</name>
</gene>
<accession>A0A855X160</accession>
<evidence type="ECO:0000313" key="2">
    <source>
        <dbReference type="EMBL" id="PWB69069.1"/>
    </source>
</evidence>
<dbReference type="AlphaFoldDB" id="A0A855X160"/>
<proteinExistence type="predicted"/>
<keyword evidence="1" id="KW-0472">Membrane</keyword>
<reference evidence="2 3" key="1">
    <citation type="journal article" date="2018" name="ISME J.">
        <title>A methanotrophic archaeon couples anaerobic oxidation of methane to Fe(III) reduction.</title>
        <authorList>
            <person name="Cai C."/>
            <person name="Leu A.O."/>
            <person name="Xie G.J."/>
            <person name="Guo J."/>
            <person name="Feng Y."/>
            <person name="Zhao J.X."/>
            <person name="Tyson G.W."/>
            <person name="Yuan Z."/>
            <person name="Hu S."/>
        </authorList>
    </citation>
    <scope>NUCLEOTIDE SEQUENCE [LARGE SCALE GENOMIC DNA]</scope>
    <source>
        <strain evidence="2">FeB_12</strain>
    </source>
</reference>
<sequence>MEFPSAKIRFDSQVINLLVIVVSLAAAYFMTIQSLKVELAAKAENAVVEALDKRLVGFEVILKEGTVSKSEFYDLSRGIESRLDRIEQHLVTHMGDNSGKK</sequence>
<dbReference type="Proteomes" id="UP000250918">
    <property type="component" value="Unassembled WGS sequence"/>
</dbReference>
<evidence type="ECO:0000256" key="1">
    <source>
        <dbReference type="SAM" id="Phobius"/>
    </source>
</evidence>
<protein>
    <submittedName>
        <fullName evidence="2">Uncharacterized protein</fullName>
    </submittedName>
</protein>